<evidence type="ECO:0000256" key="1">
    <source>
        <dbReference type="ARBA" id="ARBA00022908"/>
    </source>
</evidence>
<evidence type="ECO:0000259" key="5">
    <source>
        <dbReference type="PROSITE" id="PS51898"/>
    </source>
</evidence>
<dbReference type="Proteomes" id="UP000634780">
    <property type="component" value="Unassembled WGS sequence"/>
</dbReference>
<dbReference type="Gene3D" id="1.10.150.130">
    <property type="match status" value="1"/>
</dbReference>
<dbReference type="Pfam" id="PF00589">
    <property type="entry name" value="Phage_integrase"/>
    <property type="match status" value="1"/>
</dbReference>
<gene>
    <name evidence="7" type="ORF">JGB26_40565</name>
</gene>
<name>A0ABS0XK16_9ACTN</name>
<feature type="domain" description="Core-binding (CB)" evidence="6">
    <location>
        <begin position="23"/>
        <end position="123"/>
    </location>
</feature>
<protein>
    <submittedName>
        <fullName evidence="7">Tyrosine-type recombinase/integrase</fullName>
    </submittedName>
</protein>
<evidence type="ECO:0000259" key="6">
    <source>
        <dbReference type="PROSITE" id="PS51900"/>
    </source>
</evidence>
<dbReference type="InterPro" id="IPR002104">
    <property type="entry name" value="Integrase_catalytic"/>
</dbReference>
<keyword evidence="2 4" id="KW-0238">DNA-binding</keyword>
<dbReference type="InterPro" id="IPR004107">
    <property type="entry name" value="Integrase_SAM-like_N"/>
</dbReference>
<evidence type="ECO:0000313" key="8">
    <source>
        <dbReference type="Proteomes" id="UP000634780"/>
    </source>
</evidence>
<feature type="domain" description="Tyr recombinase" evidence="5">
    <location>
        <begin position="174"/>
        <end position="360"/>
    </location>
</feature>
<dbReference type="InterPro" id="IPR044068">
    <property type="entry name" value="CB"/>
</dbReference>
<dbReference type="PANTHER" id="PTHR30349">
    <property type="entry name" value="PHAGE INTEGRASE-RELATED"/>
    <property type="match status" value="1"/>
</dbReference>
<evidence type="ECO:0000256" key="2">
    <source>
        <dbReference type="ARBA" id="ARBA00023125"/>
    </source>
</evidence>
<organism evidence="7 8">
    <name type="scientific">Streptomyces flavofungini</name>
    <dbReference type="NCBI Taxonomy" id="68200"/>
    <lineage>
        <taxon>Bacteria</taxon>
        <taxon>Bacillati</taxon>
        <taxon>Actinomycetota</taxon>
        <taxon>Actinomycetes</taxon>
        <taxon>Kitasatosporales</taxon>
        <taxon>Streptomycetaceae</taxon>
        <taxon>Streptomyces</taxon>
    </lineage>
</organism>
<dbReference type="EMBL" id="JAEKOZ010000062">
    <property type="protein sequence ID" value="MBJ3813276.1"/>
    <property type="molecule type" value="Genomic_DNA"/>
</dbReference>
<dbReference type="InterPro" id="IPR011010">
    <property type="entry name" value="DNA_brk_join_enz"/>
</dbReference>
<dbReference type="PROSITE" id="PS51900">
    <property type="entry name" value="CB"/>
    <property type="match status" value="1"/>
</dbReference>
<dbReference type="InterPro" id="IPR013762">
    <property type="entry name" value="Integrase-like_cat_sf"/>
</dbReference>
<dbReference type="InterPro" id="IPR010998">
    <property type="entry name" value="Integrase_recombinase_N"/>
</dbReference>
<reference evidence="7 8" key="1">
    <citation type="submission" date="2020-12" db="EMBL/GenBank/DDBJ databases">
        <title>Streptomyces typhae sp. nov., a novel endophytic actinomycete isolated from the root of cattail pollen (Typha angustifolia L.).</title>
        <authorList>
            <person name="Peng C."/>
            <person name="Liu C."/>
        </authorList>
    </citation>
    <scope>NUCLEOTIDE SEQUENCE [LARGE SCALE GENOMIC DNA]</scope>
    <source>
        <strain evidence="7 8">JCM 4753</strain>
    </source>
</reference>
<dbReference type="Gene3D" id="1.10.443.10">
    <property type="entry name" value="Intergrase catalytic core"/>
    <property type="match status" value="1"/>
</dbReference>
<evidence type="ECO:0000256" key="4">
    <source>
        <dbReference type="PROSITE-ProRule" id="PRU01248"/>
    </source>
</evidence>
<dbReference type="PROSITE" id="PS51898">
    <property type="entry name" value="TYR_RECOMBINASE"/>
    <property type="match status" value="1"/>
</dbReference>
<dbReference type="InterPro" id="IPR050090">
    <property type="entry name" value="Tyrosine_recombinase_XerCD"/>
</dbReference>
<proteinExistence type="predicted"/>
<comment type="caution">
    <text evidence="7">The sequence shown here is derived from an EMBL/GenBank/DDBJ whole genome shotgun (WGS) entry which is preliminary data.</text>
</comment>
<keyword evidence="8" id="KW-1185">Reference proteome</keyword>
<dbReference type="Pfam" id="PF02899">
    <property type="entry name" value="Phage_int_SAM_1"/>
    <property type="match status" value="1"/>
</dbReference>
<sequence length="380" mass="42614">MRVQRVLTSGSTTESWTLLGHDLRPVDPVESFLAYLTAIERSPNTVKAYAHDLKDWWVYLDGRSLDWKAVDLEAVAAFVAWLRLPPLARSGAVAVLPTVEHHCTASSVNRKLAAVSTFYEFHARSGIEVADLLVTMRPAGRHRSSATSYKPFLQHIASGRPERTRTIKLKSGRKRPRVLTAAQAQKILDGCEHLRDRLLFALLLDTGVRIGEALGLRHDDLAIAEKQVTVVPRQNDNRARAKAGRTRTIPASAELMRLYSDYLHREYGALDSDYVFVNLFAEPHGHPWAYPAVYDLVRRLRKTTGIEFEPHQYRHTYATWLLRRGAGMENVKELLGHASISTTIDTYGNPQELHQAGEKPQVARSGQCLTRTPPSCNLAA</sequence>
<evidence type="ECO:0000313" key="7">
    <source>
        <dbReference type="EMBL" id="MBJ3813276.1"/>
    </source>
</evidence>
<accession>A0ABS0XK16</accession>
<dbReference type="SUPFAM" id="SSF56349">
    <property type="entry name" value="DNA breaking-rejoining enzymes"/>
    <property type="match status" value="1"/>
</dbReference>
<dbReference type="RefSeq" id="WP_190120660.1">
    <property type="nucleotide sequence ID" value="NZ_BMVR01000040.1"/>
</dbReference>
<keyword evidence="1" id="KW-0229">DNA integration</keyword>
<evidence type="ECO:0000256" key="3">
    <source>
        <dbReference type="ARBA" id="ARBA00023172"/>
    </source>
</evidence>
<keyword evidence="3" id="KW-0233">DNA recombination</keyword>